<evidence type="ECO:0000256" key="2">
    <source>
        <dbReference type="ARBA" id="ARBA00022448"/>
    </source>
</evidence>
<dbReference type="InterPro" id="IPR003439">
    <property type="entry name" value="ABC_transporter-like_ATP-bd"/>
</dbReference>
<feature type="transmembrane region" description="Helical" evidence="10">
    <location>
        <begin position="23"/>
        <end position="44"/>
    </location>
</feature>
<dbReference type="InterPro" id="IPR003593">
    <property type="entry name" value="AAA+_ATPase"/>
</dbReference>
<feature type="transmembrane region" description="Helical" evidence="10">
    <location>
        <begin position="92"/>
        <end position="111"/>
    </location>
</feature>
<feature type="transmembrane region" description="Helical" evidence="10">
    <location>
        <begin position="123"/>
        <end position="143"/>
    </location>
</feature>
<evidence type="ECO:0000256" key="10">
    <source>
        <dbReference type="SAM" id="Phobius"/>
    </source>
</evidence>
<sequence length="888" mass="98480">MGLTMGHPPDGGTKSTALSMLDYMHAPTVAFYYLGALAFGASILQKSSPLTFKRRRISVSFMSIIILSYFAQLLYYLNRTLADDDFSAPQHTVIHALGSLLVWVPLTFSLLKSKAVLWHPYFGSFAVEFLFETTLCILGGVSLSTNDRFGNIPLSLSSLRAIISLGLVIDGFLIFRRNRDEKHTDEEGQSLLGKPVNGSAITPNGDTGYGAINQEPDEDSDSDSDDRDKEIKEQQRKRLEEQGGWLGYLKGFAVFLPYLWPKDDWRIMTCLAVRALYVIQGRFLNVLTPRQIGIITDKLTSGSGVMPWKDIAIWTFYSWFGSSSGFGMADDWASILVQNYSYKRITDLAFNHVMNLSMDFHVNKDSGEVIKSVDQAESLNGLIELVLFDVCPIIIDLFVAIWYVTHLFDAYMAFIVLTLGITYVSSGVSLTKWSQAKRRVFVEKARDENKTVYESVSNWQTVSYFNRNLFERDRYKDAVQTKITAEYGYRFRAWTGYAIQGLLIILGFAGACTLAISQIVSGKKPVGNLVTLMMYWEHMMSPLYTMAWSYRHIASTLIDAERLLQLLNTKPSVADADHPQDLAINSCKVEFKDVEFAYDKQKPILKGVSFIAEPGKTIAFVGETGGGKSTMLKLLFRFYDVTGGSIMIDGQDLRSVTLSSLRETIGVVPQAPTLFNQSILENVRYARLDATQEDVEKACKAAAVHDKIMSFADGYKSKVGERGVKLSGGELQRVAIARVLLKNPKIVMLDEATSSVDLSTEAQIQEAFSRLSSGRTTFVVAHRLSTIVEADTILVVDHGEIIERGTHAELLAQGGKYSELWAKQIFGGSKAASKAGSKANSTHGDTNDKTPNLLIDITPPEDETTDSAKTTSRSDEDGAGASAERRKP</sequence>
<dbReference type="FunFam" id="3.40.50.300:FF:000287">
    <property type="entry name" value="Multidrug ABC transporter ATP-binding protein"/>
    <property type="match status" value="1"/>
</dbReference>
<dbReference type="PROSITE" id="PS50929">
    <property type="entry name" value="ABC_TM1F"/>
    <property type="match status" value="1"/>
</dbReference>
<evidence type="ECO:0000256" key="9">
    <source>
        <dbReference type="SAM" id="MobiDB-lite"/>
    </source>
</evidence>
<dbReference type="GO" id="GO:0005524">
    <property type="term" value="F:ATP binding"/>
    <property type="evidence" value="ECO:0007669"/>
    <property type="project" value="UniProtKB-KW"/>
</dbReference>
<dbReference type="Gene3D" id="3.40.50.300">
    <property type="entry name" value="P-loop containing nucleotide triphosphate hydrolases"/>
    <property type="match status" value="1"/>
</dbReference>
<feature type="transmembrane region" description="Helical" evidence="10">
    <location>
        <begin position="155"/>
        <end position="175"/>
    </location>
</feature>
<accession>A0A6A6ESK7</accession>
<dbReference type="InterPro" id="IPR017871">
    <property type="entry name" value="ABC_transporter-like_CS"/>
</dbReference>
<reference evidence="13" key="1">
    <citation type="journal article" date="2020" name="Stud. Mycol.">
        <title>101 Dothideomycetes genomes: a test case for predicting lifestyles and emergence of pathogens.</title>
        <authorList>
            <person name="Haridas S."/>
            <person name="Albert R."/>
            <person name="Binder M."/>
            <person name="Bloem J."/>
            <person name="Labutti K."/>
            <person name="Salamov A."/>
            <person name="Andreopoulos B."/>
            <person name="Baker S."/>
            <person name="Barry K."/>
            <person name="Bills G."/>
            <person name="Bluhm B."/>
            <person name="Cannon C."/>
            <person name="Castanera R."/>
            <person name="Culley D."/>
            <person name="Daum C."/>
            <person name="Ezra D."/>
            <person name="Gonzalez J."/>
            <person name="Henrissat B."/>
            <person name="Kuo A."/>
            <person name="Liang C."/>
            <person name="Lipzen A."/>
            <person name="Lutzoni F."/>
            <person name="Magnuson J."/>
            <person name="Mondo S."/>
            <person name="Nolan M."/>
            <person name="Ohm R."/>
            <person name="Pangilinan J."/>
            <person name="Park H.-J."/>
            <person name="Ramirez L."/>
            <person name="Alfaro M."/>
            <person name="Sun H."/>
            <person name="Tritt A."/>
            <person name="Yoshinaga Y."/>
            <person name="Zwiers L.-H."/>
            <person name="Turgeon B."/>
            <person name="Goodwin S."/>
            <person name="Spatafora J."/>
            <person name="Crous P."/>
            <person name="Grigoriev I."/>
        </authorList>
    </citation>
    <scope>NUCLEOTIDE SEQUENCE</scope>
    <source>
        <strain evidence="13">CBS 207.26</strain>
    </source>
</reference>
<dbReference type="CDD" id="cd18583">
    <property type="entry name" value="ABC_6TM_HMT1"/>
    <property type="match status" value="1"/>
</dbReference>
<feature type="transmembrane region" description="Helical" evidence="10">
    <location>
        <begin position="497"/>
        <end position="516"/>
    </location>
</feature>
<dbReference type="PROSITE" id="PS00211">
    <property type="entry name" value="ABC_TRANSPORTER_1"/>
    <property type="match status" value="1"/>
</dbReference>
<dbReference type="InterPro" id="IPR011527">
    <property type="entry name" value="ABC1_TM_dom"/>
</dbReference>
<evidence type="ECO:0000256" key="8">
    <source>
        <dbReference type="ARBA" id="ARBA00024363"/>
    </source>
</evidence>
<dbReference type="GO" id="GO:0140359">
    <property type="term" value="F:ABC-type transporter activity"/>
    <property type="evidence" value="ECO:0007669"/>
    <property type="project" value="InterPro"/>
</dbReference>
<dbReference type="SUPFAM" id="SSF52540">
    <property type="entry name" value="P-loop containing nucleoside triphosphate hydrolases"/>
    <property type="match status" value="1"/>
</dbReference>
<feature type="transmembrane region" description="Helical" evidence="10">
    <location>
        <begin position="56"/>
        <end position="77"/>
    </location>
</feature>
<dbReference type="Gene3D" id="1.20.1560.10">
    <property type="entry name" value="ABC transporter type 1, transmembrane domain"/>
    <property type="match status" value="1"/>
</dbReference>
<dbReference type="InterPro" id="IPR036640">
    <property type="entry name" value="ABC1_TM_sf"/>
</dbReference>
<evidence type="ECO:0000256" key="3">
    <source>
        <dbReference type="ARBA" id="ARBA00022692"/>
    </source>
</evidence>
<gene>
    <name evidence="13" type="ORF">K469DRAFT_689218</name>
</gene>
<keyword evidence="3 10" id="KW-0812">Transmembrane</keyword>
<comment type="subcellular location">
    <subcellularLocation>
        <location evidence="1">Membrane</location>
        <topology evidence="1">Multi-pass membrane protein</topology>
    </subcellularLocation>
</comment>
<evidence type="ECO:0000256" key="5">
    <source>
        <dbReference type="ARBA" id="ARBA00022840"/>
    </source>
</evidence>
<evidence type="ECO:0000256" key="4">
    <source>
        <dbReference type="ARBA" id="ARBA00022741"/>
    </source>
</evidence>
<dbReference type="SUPFAM" id="SSF90123">
    <property type="entry name" value="ABC transporter transmembrane region"/>
    <property type="match status" value="1"/>
</dbReference>
<dbReference type="InterPro" id="IPR027417">
    <property type="entry name" value="P-loop_NTPase"/>
</dbReference>
<keyword evidence="14" id="KW-1185">Reference proteome</keyword>
<feature type="transmembrane region" description="Helical" evidence="10">
    <location>
        <begin position="385"/>
        <end position="404"/>
    </location>
</feature>
<dbReference type="Pfam" id="PF00664">
    <property type="entry name" value="ABC_membrane"/>
    <property type="match status" value="1"/>
</dbReference>
<evidence type="ECO:0000313" key="13">
    <source>
        <dbReference type="EMBL" id="KAF2194175.1"/>
    </source>
</evidence>
<keyword evidence="7 10" id="KW-0472">Membrane</keyword>
<proteinExistence type="inferred from homology"/>
<evidence type="ECO:0000259" key="12">
    <source>
        <dbReference type="PROSITE" id="PS50929"/>
    </source>
</evidence>
<dbReference type="AlphaFoldDB" id="A0A6A6ESK7"/>
<keyword evidence="5" id="KW-0067">ATP-binding</keyword>
<evidence type="ECO:0000256" key="1">
    <source>
        <dbReference type="ARBA" id="ARBA00004141"/>
    </source>
</evidence>
<dbReference type="PANTHER" id="PTHR24221">
    <property type="entry name" value="ATP-BINDING CASSETTE SUB-FAMILY B"/>
    <property type="match status" value="1"/>
</dbReference>
<feature type="domain" description="ABC transmembrane type-1" evidence="12">
    <location>
        <begin position="283"/>
        <end position="555"/>
    </location>
</feature>
<evidence type="ECO:0000256" key="6">
    <source>
        <dbReference type="ARBA" id="ARBA00022989"/>
    </source>
</evidence>
<dbReference type="PANTHER" id="PTHR24221:SF503">
    <property type="entry name" value="MITOCHONDRIAL POTASSIUM CHANNEL ATP-BINDING SUBUNIT"/>
    <property type="match status" value="1"/>
</dbReference>
<dbReference type="SMART" id="SM00382">
    <property type="entry name" value="AAA"/>
    <property type="match status" value="1"/>
</dbReference>
<organism evidence="13 14">
    <name type="scientific">Zopfia rhizophila CBS 207.26</name>
    <dbReference type="NCBI Taxonomy" id="1314779"/>
    <lineage>
        <taxon>Eukaryota</taxon>
        <taxon>Fungi</taxon>
        <taxon>Dikarya</taxon>
        <taxon>Ascomycota</taxon>
        <taxon>Pezizomycotina</taxon>
        <taxon>Dothideomycetes</taxon>
        <taxon>Dothideomycetes incertae sedis</taxon>
        <taxon>Zopfiaceae</taxon>
        <taxon>Zopfia</taxon>
    </lineage>
</organism>
<dbReference type="GO" id="GO:0016887">
    <property type="term" value="F:ATP hydrolysis activity"/>
    <property type="evidence" value="ECO:0007669"/>
    <property type="project" value="InterPro"/>
</dbReference>
<comment type="similarity">
    <text evidence="8">Belongs to the ABC transporter superfamily. ABCB family. Heavy Metal importer (TC 3.A.1.210) subfamily.</text>
</comment>
<feature type="region of interest" description="Disordered" evidence="9">
    <location>
        <begin position="185"/>
        <end position="235"/>
    </location>
</feature>
<dbReference type="Pfam" id="PF00005">
    <property type="entry name" value="ABC_tran"/>
    <property type="match status" value="1"/>
</dbReference>
<dbReference type="Proteomes" id="UP000800200">
    <property type="component" value="Unassembled WGS sequence"/>
</dbReference>
<evidence type="ECO:0000313" key="14">
    <source>
        <dbReference type="Proteomes" id="UP000800200"/>
    </source>
</evidence>
<feature type="compositionally biased region" description="Acidic residues" evidence="9">
    <location>
        <begin position="215"/>
        <end position="225"/>
    </location>
</feature>
<evidence type="ECO:0008006" key="15">
    <source>
        <dbReference type="Google" id="ProtNLM"/>
    </source>
</evidence>
<feature type="region of interest" description="Disordered" evidence="9">
    <location>
        <begin position="833"/>
        <end position="888"/>
    </location>
</feature>
<evidence type="ECO:0000256" key="7">
    <source>
        <dbReference type="ARBA" id="ARBA00023136"/>
    </source>
</evidence>
<name>A0A6A6ESK7_9PEZI</name>
<keyword evidence="4" id="KW-0547">Nucleotide-binding</keyword>
<protein>
    <recommendedName>
        <fullName evidence="15">Heavy metal tolerance protein</fullName>
    </recommendedName>
</protein>
<dbReference type="InterPro" id="IPR039421">
    <property type="entry name" value="Type_1_exporter"/>
</dbReference>
<dbReference type="OrthoDB" id="6500128at2759"/>
<feature type="domain" description="ABC transporter" evidence="11">
    <location>
        <begin position="589"/>
        <end position="823"/>
    </location>
</feature>
<evidence type="ECO:0000259" key="11">
    <source>
        <dbReference type="PROSITE" id="PS50893"/>
    </source>
</evidence>
<keyword evidence="2" id="KW-0813">Transport</keyword>
<dbReference type="PROSITE" id="PS50893">
    <property type="entry name" value="ABC_TRANSPORTER_2"/>
    <property type="match status" value="1"/>
</dbReference>
<feature type="transmembrane region" description="Helical" evidence="10">
    <location>
        <begin position="410"/>
        <end position="430"/>
    </location>
</feature>
<keyword evidence="6 10" id="KW-1133">Transmembrane helix</keyword>
<dbReference type="EMBL" id="ML994612">
    <property type="protein sequence ID" value="KAF2194175.1"/>
    <property type="molecule type" value="Genomic_DNA"/>
</dbReference>
<feature type="compositionally biased region" description="Basic and acidic residues" evidence="9">
    <location>
        <begin position="226"/>
        <end position="235"/>
    </location>
</feature>
<dbReference type="GO" id="GO:0016020">
    <property type="term" value="C:membrane"/>
    <property type="evidence" value="ECO:0007669"/>
    <property type="project" value="UniProtKB-SubCell"/>
</dbReference>